<dbReference type="SUPFAM" id="SSF52218">
    <property type="entry name" value="Flavoproteins"/>
    <property type="match status" value="1"/>
</dbReference>
<comment type="catalytic activity">
    <reaction evidence="6">
        <text>2 a quinone + NADH + H(+) = 2 a 1,4-benzosemiquinone + NAD(+)</text>
        <dbReference type="Rhea" id="RHEA:65952"/>
        <dbReference type="ChEBI" id="CHEBI:15378"/>
        <dbReference type="ChEBI" id="CHEBI:57540"/>
        <dbReference type="ChEBI" id="CHEBI:57945"/>
        <dbReference type="ChEBI" id="CHEBI:132124"/>
        <dbReference type="ChEBI" id="CHEBI:134225"/>
    </reaction>
</comment>
<comment type="cofactor">
    <cofactor evidence="6">
        <name>FMN</name>
        <dbReference type="ChEBI" id="CHEBI:58210"/>
    </cofactor>
    <text evidence="6">Binds 1 FMN per subunit.</text>
</comment>
<keyword evidence="1 6" id="KW-0285">Flavoprotein</keyword>
<dbReference type="InterPro" id="IPR023048">
    <property type="entry name" value="NADH:quinone_OxRdtase_FMN_depd"/>
</dbReference>
<keyword evidence="4 6" id="KW-0520">NAD</keyword>
<dbReference type="Pfam" id="PF02525">
    <property type="entry name" value="Flavodoxin_2"/>
    <property type="match status" value="1"/>
</dbReference>
<organism evidence="8 9">
    <name type="scientific">Andreesenia angusta</name>
    <dbReference type="NCBI Taxonomy" id="39480"/>
    <lineage>
        <taxon>Bacteria</taxon>
        <taxon>Bacillati</taxon>
        <taxon>Bacillota</taxon>
        <taxon>Tissierellia</taxon>
        <taxon>Tissierellales</taxon>
        <taxon>Gottschalkiaceae</taxon>
        <taxon>Andreesenia</taxon>
    </lineage>
</organism>
<evidence type="ECO:0000256" key="4">
    <source>
        <dbReference type="ARBA" id="ARBA00023027"/>
    </source>
</evidence>
<dbReference type="RefSeq" id="WP_071062179.1">
    <property type="nucleotide sequence ID" value="NZ_MKIE01000003.1"/>
</dbReference>
<dbReference type="HAMAP" id="MF_01216">
    <property type="entry name" value="Azoreductase_type1"/>
    <property type="match status" value="1"/>
</dbReference>
<name>A0A1S1V9G6_9FIRM</name>
<accession>A0A1S1V9G6</accession>
<feature type="binding site" evidence="6">
    <location>
        <begin position="99"/>
        <end position="102"/>
    </location>
    <ligand>
        <name>FMN</name>
        <dbReference type="ChEBI" id="CHEBI:58210"/>
    </ligand>
</feature>
<evidence type="ECO:0000259" key="7">
    <source>
        <dbReference type="Pfam" id="PF02525"/>
    </source>
</evidence>
<dbReference type="InterPro" id="IPR029039">
    <property type="entry name" value="Flavoprotein-like_sf"/>
</dbReference>
<evidence type="ECO:0000256" key="3">
    <source>
        <dbReference type="ARBA" id="ARBA00023002"/>
    </source>
</evidence>
<gene>
    <name evidence="8" type="primary">azoR2</name>
    <name evidence="6" type="synonym">azoR</name>
    <name evidence="8" type="ORF">EUAN_09320</name>
</gene>
<dbReference type="GO" id="GO:0009055">
    <property type="term" value="F:electron transfer activity"/>
    <property type="evidence" value="ECO:0007669"/>
    <property type="project" value="UniProtKB-UniRule"/>
</dbReference>
<evidence type="ECO:0000256" key="2">
    <source>
        <dbReference type="ARBA" id="ARBA00022643"/>
    </source>
</evidence>
<comment type="similarity">
    <text evidence="6">Belongs to the azoreductase type 1 family.</text>
</comment>
<feature type="domain" description="Flavodoxin-like fold" evidence="7">
    <location>
        <begin position="2"/>
        <end position="203"/>
    </location>
</feature>
<dbReference type="Gene3D" id="3.40.50.360">
    <property type="match status" value="1"/>
</dbReference>
<evidence type="ECO:0000256" key="5">
    <source>
        <dbReference type="ARBA" id="ARBA00048542"/>
    </source>
</evidence>
<sequence>MKRVLYIKSNPKAESDSYSLTAGRIFIESYKELHPEDIVVEKDLYTEEIPEVDEHVLRAWDKAKTGEELTYLERESLKKVHRAVDEFKSFDKYVMVSPMWNFFMNWKLKKYIDLLFVVNKTFRYASGGKLEGLLGGRKLLYIQATGGVYAEDDYEKDLSHYYLKSLFGSVGVACVDPILVESTNSSRYSGAEIIKRRDKRIEEVLKSF</sequence>
<feature type="binding site" evidence="6">
    <location>
        <begin position="17"/>
        <end position="19"/>
    </location>
    <ligand>
        <name>FMN</name>
        <dbReference type="ChEBI" id="CHEBI:58210"/>
    </ligand>
</feature>
<dbReference type="EC" id="1.6.5.-" evidence="6"/>
<keyword evidence="3 6" id="KW-0560">Oxidoreductase</keyword>
<dbReference type="GO" id="GO:0010181">
    <property type="term" value="F:FMN binding"/>
    <property type="evidence" value="ECO:0007669"/>
    <property type="project" value="UniProtKB-UniRule"/>
</dbReference>
<evidence type="ECO:0000313" key="8">
    <source>
        <dbReference type="EMBL" id="OHW62369.1"/>
    </source>
</evidence>
<dbReference type="InterPro" id="IPR003680">
    <property type="entry name" value="Flavodoxin_fold"/>
</dbReference>
<dbReference type="EC" id="1.7.1.17" evidence="6"/>
<keyword evidence="2 6" id="KW-0288">FMN</keyword>
<dbReference type="PANTHER" id="PTHR43741">
    <property type="entry name" value="FMN-DEPENDENT NADH-AZOREDUCTASE 1"/>
    <property type="match status" value="1"/>
</dbReference>
<dbReference type="OrthoDB" id="9805013at2"/>
<dbReference type="AlphaFoldDB" id="A0A1S1V9G6"/>
<comment type="function">
    <text evidence="6">Also exhibits azoreductase activity. Catalyzes the reductive cleavage of the azo bond in aromatic azo compounds to the corresponding amines.</text>
</comment>
<dbReference type="EMBL" id="MKIE01000003">
    <property type="protein sequence ID" value="OHW62369.1"/>
    <property type="molecule type" value="Genomic_DNA"/>
</dbReference>
<dbReference type="GO" id="GO:0016652">
    <property type="term" value="F:oxidoreductase activity, acting on NAD(P)H as acceptor"/>
    <property type="evidence" value="ECO:0007669"/>
    <property type="project" value="UniProtKB-UniRule"/>
</dbReference>
<evidence type="ECO:0000313" key="9">
    <source>
        <dbReference type="Proteomes" id="UP000180254"/>
    </source>
</evidence>
<proteinExistence type="inferred from homology"/>
<reference evidence="8 9" key="1">
    <citation type="submission" date="2016-09" db="EMBL/GenBank/DDBJ databases">
        <title>Genome sequence of Eubacterium angustum.</title>
        <authorList>
            <person name="Poehlein A."/>
            <person name="Daniel R."/>
        </authorList>
    </citation>
    <scope>NUCLEOTIDE SEQUENCE [LARGE SCALE GENOMIC DNA]</scope>
    <source>
        <strain evidence="8 9">DSM 1989</strain>
    </source>
</reference>
<dbReference type="GO" id="GO:0016655">
    <property type="term" value="F:oxidoreductase activity, acting on NAD(P)H, quinone or similar compound as acceptor"/>
    <property type="evidence" value="ECO:0007669"/>
    <property type="project" value="InterPro"/>
</dbReference>
<protein>
    <recommendedName>
        <fullName evidence="6">FMN dependent NADH:quinone oxidoreductase</fullName>
        <ecNumber evidence="6">1.6.5.-</ecNumber>
    </recommendedName>
    <alternativeName>
        <fullName evidence="6">Azo-dye reductase</fullName>
    </alternativeName>
    <alternativeName>
        <fullName evidence="6">FMN-dependent NADH-azo compound oxidoreductase</fullName>
    </alternativeName>
    <alternativeName>
        <fullName evidence="6">FMN-dependent NADH-azoreductase</fullName>
        <ecNumber evidence="6">1.7.1.17</ecNumber>
    </alternativeName>
</protein>
<comment type="caution">
    <text evidence="6">Lacks conserved residue(s) required for the propagation of feature annotation.</text>
</comment>
<evidence type="ECO:0000256" key="1">
    <source>
        <dbReference type="ARBA" id="ARBA00022630"/>
    </source>
</evidence>
<dbReference type="InterPro" id="IPR050104">
    <property type="entry name" value="FMN-dep_NADH:Q_OxRdtase_AzoR1"/>
</dbReference>
<dbReference type="Proteomes" id="UP000180254">
    <property type="component" value="Unassembled WGS sequence"/>
</dbReference>
<comment type="subunit">
    <text evidence="6">Homodimer.</text>
</comment>
<comment type="function">
    <text evidence="6">Quinone reductase that provides resistance to thiol-specific stress caused by electrophilic quinones.</text>
</comment>
<dbReference type="STRING" id="39480.EUAN_09320"/>
<evidence type="ECO:0000256" key="6">
    <source>
        <dbReference type="HAMAP-Rule" id="MF_01216"/>
    </source>
</evidence>
<keyword evidence="9" id="KW-1185">Reference proteome</keyword>
<dbReference type="PANTHER" id="PTHR43741:SF7">
    <property type="entry name" value="FMN-DEPENDENT NADH:QUINONE OXIDOREDUCTASE"/>
    <property type="match status" value="1"/>
</dbReference>
<comment type="catalytic activity">
    <reaction evidence="5">
        <text>N,N-dimethyl-1,4-phenylenediamine + anthranilate + 2 NAD(+) = 2-(4-dimethylaminophenyl)diazenylbenzoate + 2 NADH + 2 H(+)</text>
        <dbReference type="Rhea" id="RHEA:55872"/>
        <dbReference type="ChEBI" id="CHEBI:15378"/>
        <dbReference type="ChEBI" id="CHEBI:15783"/>
        <dbReference type="ChEBI" id="CHEBI:16567"/>
        <dbReference type="ChEBI" id="CHEBI:57540"/>
        <dbReference type="ChEBI" id="CHEBI:57945"/>
        <dbReference type="ChEBI" id="CHEBI:71579"/>
        <dbReference type="EC" id="1.7.1.17"/>
    </reaction>
    <physiologicalReaction direction="right-to-left" evidence="5">
        <dbReference type="Rhea" id="RHEA:55874"/>
    </physiologicalReaction>
</comment>
<comment type="caution">
    <text evidence="8">The sequence shown here is derived from an EMBL/GenBank/DDBJ whole genome shotgun (WGS) entry which is preliminary data.</text>
</comment>